<dbReference type="GO" id="GO:0009012">
    <property type="term" value="F:aminoglycoside 3''-adenylyltransferase activity"/>
    <property type="evidence" value="ECO:0007669"/>
    <property type="project" value="UniProtKB-EC"/>
</dbReference>
<keyword evidence="1 4" id="KW-0808">Transferase</keyword>
<evidence type="ECO:0000259" key="2">
    <source>
        <dbReference type="Pfam" id="PF01909"/>
    </source>
</evidence>
<name>A0ABS4SZL1_9MICC</name>
<dbReference type="Pfam" id="PF01909">
    <property type="entry name" value="NTP_transf_2"/>
    <property type="match status" value="1"/>
</dbReference>
<dbReference type="CDD" id="cd05403">
    <property type="entry name" value="NT_KNTase_like"/>
    <property type="match status" value="1"/>
</dbReference>
<dbReference type="InterPro" id="IPR025184">
    <property type="entry name" value="AadA_C"/>
</dbReference>
<evidence type="ECO:0000313" key="4">
    <source>
        <dbReference type="EMBL" id="MBP2317646.1"/>
    </source>
</evidence>
<dbReference type="InterPro" id="IPR043519">
    <property type="entry name" value="NT_sf"/>
</dbReference>
<dbReference type="EMBL" id="JAGINX010000001">
    <property type="protein sequence ID" value="MBP2317646.1"/>
    <property type="molecule type" value="Genomic_DNA"/>
</dbReference>
<feature type="domain" description="Adenylyltransferase AadA C-terminal" evidence="3">
    <location>
        <begin position="151"/>
        <end position="250"/>
    </location>
</feature>
<evidence type="ECO:0000256" key="1">
    <source>
        <dbReference type="ARBA" id="ARBA00022679"/>
    </source>
</evidence>
<evidence type="ECO:0000313" key="5">
    <source>
        <dbReference type="Proteomes" id="UP001519331"/>
    </source>
</evidence>
<dbReference type="EC" id="2.7.7.47" evidence="4"/>
<accession>A0ABS4SZL1</accession>
<evidence type="ECO:0000259" key="3">
    <source>
        <dbReference type="Pfam" id="PF13427"/>
    </source>
</evidence>
<keyword evidence="5" id="KW-1185">Reference proteome</keyword>
<dbReference type="SUPFAM" id="SSF81301">
    <property type="entry name" value="Nucleotidyltransferase"/>
    <property type="match status" value="1"/>
</dbReference>
<dbReference type="Gene3D" id="3.30.460.10">
    <property type="entry name" value="Beta Polymerase, domain 2"/>
    <property type="match status" value="1"/>
</dbReference>
<protein>
    <submittedName>
        <fullName evidence="4">Streptomycin 3'-adenylyltransferase</fullName>
        <ecNumber evidence="4">2.7.7.47</ecNumber>
    </submittedName>
</protein>
<dbReference type="RefSeq" id="WP_210047927.1">
    <property type="nucleotide sequence ID" value="NZ_JAGINX010000001.1"/>
</dbReference>
<dbReference type="Proteomes" id="UP001519331">
    <property type="component" value="Unassembled WGS sequence"/>
</dbReference>
<reference evidence="4 5" key="1">
    <citation type="submission" date="2021-03" db="EMBL/GenBank/DDBJ databases">
        <title>Sequencing the genomes of 1000 actinobacteria strains.</title>
        <authorList>
            <person name="Klenk H.-P."/>
        </authorList>
    </citation>
    <scope>NUCLEOTIDE SEQUENCE [LARGE SCALE GENOMIC DNA]</scope>
    <source>
        <strain evidence="4 5">DSM 12544</strain>
    </source>
</reference>
<gene>
    <name evidence="4" type="ORF">JOF45_000665</name>
</gene>
<comment type="caution">
    <text evidence="4">The sequence shown here is derived from an EMBL/GenBank/DDBJ whole genome shotgun (WGS) entry which is preliminary data.</text>
</comment>
<organism evidence="4 5">
    <name type="scientific">Nesterenkonia lacusekhoensis</name>
    <dbReference type="NCBI Taxonomy" id="150832"/>
    <lineage>
        <taxon>Bacteria</taxon>
        <taxon>Bacillati</taxon>
        <taxon>Actinomycetota</taxon>
        <taxon>Actinomycetes</taxon>
        <taxon>Micrococcales</taxon>
        <taxon>Micrococcaceae</taxon>
        <taxon>Nesterenkonia</taxon>
    </lineage>
</organism>
<sequence>MDDLIQKVLDRLLTADPGGIVGVYLYGSSTTTGLGPESDVDLLLVTRRSLTSQERASLVSTLLGLSGWKGHADVFPEVTSRRPLEVTSLVADDLEPLVAAPWSDFQFGEWLRSDFIQGYVSEPERDPDVVILLATALASHQVLHGPSLGALVADVPFALLKDAQLAALPGLVEDLGGDGRNVLLTLARALHTVETGAIVPKEQAAVTAAKRVDAAGAGLLLAAAGEYRGEEQVDWDRESSRVSSLAQSLITMIQRTSAEP</sequence>
<dbReference type="InterPro" id="IPR002934">
    <property type="entry name" value="Polymerase_NTP_transf_dom"/>
</dbReference>
<keyword evidence="4" id="KW-0548">Nucleotidyltransferase</keyword>
<dbReference type="Pfam" id="PF13427">
    <property type="entry name" value="AadA_C"/>
    <property type="match status" value="1"/>
</dbReference>
<feature type="domain" description="Polymerase nucleotidyl transferase" evidence="2">
    <location>
        <begin position="6"/>
        <end position="51"/>
    </location>
</feature>
<proteinExistence type="predicted"/>